<dbReference type="NCBIfam" id="TIGR02062">
    <property type="entry name" value="RNase_B"/>
    <property type="match status" value="1"/>
</dbReference>
<evidence type="ECO:0000256" key="9">
    <source>
        <dbReference type="HAMAP-Rule" id="MF_01036"/>
    </source>
</evidence>
<evidence type="ECO:0000256" key="1">
    <source>
        <dbReference type="ARBA" id="ARBA00001849"/>
    </source>
</evidence>
<proteinExistence type="inferred from homology"/>
<protein>
    <recommendedName>
        <fullName evidence="9">Exoribonuclease 2</fullName>
        <ecNumber evidence="9">3.1.13.1</ecNumber>
    </recommendedName>
    <alternativeName>
        <fullName evidence="9">Exoribonuclease II</fullName>
        <shortName evidence="9">RNase II</shortName>
        <shortName evidence="9">Ribonuclease II</shortName>
    </alternativeName>
</protein>
<comment type="similarity">
    <text evidence="3 9">Belongs to the RNR ribonuclease family. RNase II subfamily.</text>
</comment>
<dbReference type="InterPro" id="IPR003029">
    <property type="entry name" value="S1_domain"/>
</dbReference>
<keyword evidence="5 9" id="KW-0540">Nuclease</keyword>
<keyword evidence="6 9" id="KW-0378">Hydrolase</keyword>
<dbReference type="GO" id="GO:0008859">
    <property type="term" value="F:exoribonuclease II activity"/>
    <property type="evidence" value="ECO:0007669"/>
    <property type="project" value="UniProtKB-UniRule"/>
</dbReference>
<keyword evidence="8 9" id="KW-0694">RNA-binding</keyword>
<dbReference type="HAMAP" id="MF_01036">
    <property type="entry name" value="RNase_II"/>
    <property type="match status" value="1"/>
</dbReference>
<dbReference type="Gene3D" id="2.40.50.140">
    <property type="entry name" value="Nucleic acid-binding proteins"/>
    <property type="match status" value="2"/>
</dbReference>
<dbReference type="Pfam" id="PF00575">
    <property type="entry name" value="S1"/>
    <property type="match status" value="1"/>
</dbReference>
<dbReference type="EMBL" id="JXXR01000010">
    <property type="protein sequence ID" value="KJY74018.1"/>
    <property type="molecule type" value="Genomic_DNA"/>
</dbReference>
<dbReference type="GO" id="GO:0003723">
    <property type="term" value="F:RNA binding"/>
    <property type="evidence" value="ECO:0007669"/>
    <property type="project" value="UniProtKB-KW"/>
</dbReference>
<keyword evidence="7 9" id="KW-0269">Exonuclease</keyword>
<keyword evidence="4 9" id="KW-0963">Cytoplasm</keyword>
<gene>
    <name evidence="9" type="primary">rnb</name>
    <name evidence="10" type="ORF">TW71_09970</name>
</gene>
<comment type="catalytic activity">
    <reaction evidence="1 9">
        <text>Exonucleolytic cleavage in the 3'- to 5'-direction to yield nucleoside 5'-phosphates.</text>
        <dbReference type="EC" id="3.1.13.1"/>
    </reaction>
</comment>
<evidence type="ECO:0000256" key="4">
    <source>
        <dbReference type="ARBA" id="ARBA00022490"/>
    </source>
</evidence>
<dbReference type="Pfam" id="PF08206">
    <property type="entry name" value="OB_RNB"/>
    <property type="match status" value="1"/>
</dbReference>
<dbReference type="SMART" id="SM00357">
    <property type="entry name" value="CSP"/>
    <property type="match status" value="1"/>
</dbReference>
<dbReference type="SUPFAM" id="SSF50249">
    <property type="entry name" value="Nucleic acid-binding proteins"/>
    <property type="match status" value="4"/>
</dbReference>
<dbReference type="PANTHER" id="PTHR23355">
    <property type="entry name" value="RIBONUCLEASE"/>
    <property type="match status" value="1"/>
</dbReference>
<dbReference type="PROSITE" id="PS01175">
    <property type="entry name" value="RIBONUCLEASE_II"/>
    <property type="match status" value="1"/>
</dbReference>
<dbReference type="NCBIfam" id="NF003455">
    <property type="entry name" value="PRK05054.1"/>
    <property type="match status" value="1"/>
</dbReference>
<dbReference type="PROSITE" id="PS50126">
    <property type="entry name" value="S1"/>
    <property type="match status" value="1"/>
</dbReference>
<dbReference type="Pfam" id="PF00773">
    <property type="entry name" value="RNB"/>
    <property type="match status" value="1"/>
</dbReference>
<dbReference type="GO" id="GO:0006402">
    <property type="term" value="P:mRNA catabolic process"/>
    <property type="evidence" value="ECO:0007669"/>
    <property type="project" value="UniProtKB-UniRule"/>
</dbReference>
<dbReference type="SMART" id="SM00955">
    <property type="entry name" value="RNB"/>
    <property type="match status" value="1"/>
</dbReference>
<evidence type="ECO:0000256" key="2">
    <source>
        <dbReference type="ARBA" id="ARBA00004496"/>
    </source>
</evidence>
<comment type="subcellular location">
    <subcellularLocation>
        <location evidence="2 9">Cytoplasm</location>
    </subcellularLocation>
</comment>
<dbReference type="GO" id="GO:0005829">
    <property type="term" value="C:cytosol"/>
    <property type="evidence" value="ECO:0007669"/>
    <property type="project" value="TreeGrafter"/>
</dbReference>
<dbReference type="InterPro" id="IPR022966">
    <property type="entry name" value="RNase_II/R_CS"/>
</dbReference>
<evidence type="ECO:0000256" key="5">
    <source>
        <dbReference type="ARBA" id="ARBA00022722"/>
    </source>
</evidence>
<dbReference type="Gene3D" id="2.40.50.640">
    <property type="match status" value="1"/>
</dbReference>
<dbReference type="NCBIfam" id="TIGR00358">
    <property type="entry name" value="3_prime_RNase"/>
    <property type="match status" value="1"/>
</dbReference>
<sequence length="667" mass="75048">MFQDNPLLAQLKQQIQETLPKKEGTIKATEKGFGFLEVDSKTSFFIPPPYMKKCMHGDKVKAIIRTEKEREVAEPEELLEQGVTRFIGRVKLFKGKLNVAPDHPQLKKLSLKARVKKGLKSDDFKEGDWVVAHLIRHPLKGDNGFFVEISEKITDADDKIAPWWVTLAQNDLPNSEPAGIDNWEIKDDAELERVDMTHVPFVTIDGESTKDMDDALYAKKTESGDFELTIAIADPTAYITPDSNMDKVARERGFTIYLPGRNIPMLPRDLADELCSLIENEERPALCCTVTISKDGVIGDDVKFFAANIKSHARLAYDHVSDWLETGQSEAWQPTEEIAEIVRDLYEFSKARAEWRETHAVVFPDRPDYRFELSEDNDVVAIHADMRRSANRLVEESMITANICAGKALKASFDSGVFNTHAGFKPEKIADVIELVNPEGELPFTAESVVTLEGFAELRRWLAKQETSYLDNRIRKYQAYSEIGNQPLPHYAMGLELYATWTSPIRKYGDMINHRMLKAHILGKAPVQTADESVGEELALHRKHHKIAERNVGDWLYARTLAEEPAKETVFNGEIFDVSRAGIRVRLIENGAAAFVPGSLILANKERLECNGEAGTVSIDKEVIYRLGDVVELVLNDVNQETRSIVAKPTQVFEDVKAPEAAETPAE</sequence>
<comment type="caution">
    <text evidence="10">The sequence shown here is derived from an EMBL/GenBank/DDBJ whole genome shotgun (WGS) entry which is preliminary data.</text>
</comment>
<evidence type="ECO:0000313" key="10">
    <source>
        <dbReference type="EMBL" id="KJY74018.1"/>
    </source>
</evidence>
<dbReference type="PANTHER" id="PTHR23355:SF37">
    <property type="entry name" value="EXORIBONUCLEASE 2"/>
    <property type="match status" value="1"/>
</dbReference>
<dbReference type="InterPro" id="IPR013223">
    <property type="entry name" value="RNase_B_OB_dom"/>
</dbReference>
<dbReference type="InterPro" id="IPR050180">
    <property type="entry name" value="RNR_Ribonuclease"/>
</dbReference>
<evidence type="ECO:0000256" key="6">
    <source>
        <dbReference type="ARBA" id="ARBA00022801"/>
    </source>
</evidence>
<reference evidence="10" key="1">
    <citation type="journal article" date="2015" name="BMC Genomics">
        <title>Genome mining reveals unlocked bioactive potential of marine Gram-negative bacteria.</title>
        <authorList>
            <person name="Machado H."/>
            <person name="Sonnenschein E.C."/>
            <person name="Melchiorsen J."/>
            <person name="Gram L."/>
        </authorList>
    </citation>
    <scope>NUCLEOTIDE SEQUENCE</scope>
    <source>
        <strain evidence="10">S2052</strain>
    </source>
</reference>
<evidence type="ECO:0000256" key="3">
    <source>
        <dbReference type="ARBA" id="ARBA00009925"/>
    </source>
</evidence>
<dbReference type="InterPro" id="IPR011129">
    <property type="entry name" value="CSD"/>
</dbReference>
<dbReference type="EC" id="3.1.13.1" evidence="9"/>
<dbReference type="RefSeq" id="WP_045985767.1">
    <property type="nucleotide sequence ID" value="NZ_CP063052.1"/>
</dbReference>
<name>A0A837G7T6_9VIBR</name>
<evidence type="ECO:0000256" key="7">
    <source>
        <dbReference type="ARBA" id="ARBA00022839"/>
    </source>
</evidence>
<accession>A0A837G7T6</accession>
<dbReference type="InterPro" id="IPR001900">
    <property type="entry name" value="RNase_II/R"/>
</dbReference>
<dbReference type="InterPro" id="IPR004476">
    <property type="entry name" value="RNase_II/RNase_R"/>
</dbReference>
<comment type="function">
    <text evidence="9">Involved in mRNA degradation. Hydrolyzes single-stranded polyribonucleotides processively in the 3' to 5' direction.</text>
</comment>
<dbReference type="FunFam" id="2.40.50.140:FF:000079">
    <property type="entry name" value="Exoribonuclease 2"/>
    <property type="match status" value="1"/>
</dbReference>
<organism evidence="10">
    <name type="scientific">Vibrio coralliilyticus</name>
    <dbReference type="NCBI Taxonomy" id="190893"/>
    <lineage>
        <taxon>Bacteria</taxon>
        <taxon>Pseudomonadati</taxon>
        <taxon>Pseudomonadota</taxon>
        <taxon>Gammaproteobacteria</taxon>
        <taxon>Vibrionales</taxon>
        <taxon>Vibrionaceae</taxon>
        <taxon>Vibrio</taxon>
    </lineage>
</organism>
<dbReference type="AlphaFoldDB" id="A0A837G7T6"/>
<evidence type="ECO:0000256" key="8">
    <source>
        <dbReference type="ARBA" id="ARBA00022884"/>
    </source>
</evidence>
<dbReference type="InterPro" id="IPR012340">
    <property type="entry name" value="NA-bd_OB-fold"/>
</dbReference>
<dbReference type="InterPro" id="IPR011804">
    <property type="entry name" value="RNase_II"/>
</dbReference>